<organism evidence="1 2">
    <name type="scientific">Physocladia obscura</name>
    <dbReference type="NCBI Taxonomy" id="109957"/>
    <lineage>
        <taxon>Eukaryota</taxon>
        <taxon>Fungi</taxon>
        <taxon>Fungi incertae sedis</taxon>
        <taxon>Chytridiomycota</taxon>
        <taxon>Chytridiomycota incertae sedis</taxon>
        <taxon>Chytridiomycetes</taxon>
        <taxon>Chytridiales</taxon>
        <taxon>Chytriomycetaceae</taxon>
        <taxon>Physocladia</taxon>
    </lineage>
</organism>
<accession>A0AAD5SWZ0</accession>
<dbReference type="EMBL" id="JADGJH010001344">
    <property type="protein sequence ID" value="KAJ3114721.1"/>
    <property type="molecule type" value="Genomic_DNA"/>
</dbReference>
<keyword evidence="2" id="KW-1185">Reference proteome</keyword>
<reference evidence="1" key="1">
    <citation type="submission" date="2020-05" db="EMBL/GenBank/DDBJ databases">
        <title>Phylogenomic resolution of chytrid fungi.</title>
        <authorList>
            <person name="Stajich J.E."/>
            <person name="Amses K."/>
            <person name="Simmons R."/>
            <person name="Seto K."/>
            <person name="Myers J."/>
            <person name="Bonds A."/>
            <person name="Quandt C.A."/>
            <person name="Barry K."/>
            <person name="Liu P."/>
            <person name="Grigoriev I."/>
            <person name="Longcore J.E."/>
            <person name="James T.Y."/>
        </authorList>
    </citation>
    <scope>NUCLEOTIDE SEQUENCE</scope>
    <source>
        <strain evidence="1">JEL0513</strain>
    </source>
</reference>
<dbReference type="Proteomes" id="UP001211907">
    <property type="component" value="Unassembled WGS sequence"/>
</dbReference>
<protein>
    <submittedName>
        <fullName evidence="1">Uncharacterized protein</fullName>
    </submittedName>
</protein>
<gene>
    <name evidence="1" type="ORF">HK100_001570</name>
</gene>
<name>A0AAD5SWZ0_9FUNG</name>
<evidence type="ECO:0000313" key="2">
    <source>
        <dbReference type="Proteomes" id="UP001211907"/>
    </source>
</evidence>
<proteinExistence type="predicted"/>
<dbReference type="AlphaFoldDB" id="A0AAD5SWZ0"/>
<evidence type="ECO:0000313" key="1">
    <source>
        <dbReference type="EMBL" id="KAJ3114721.1"/>
    </source>
</evidence>
<comment type="caution">
    <text evidence="1">The sequence shown here is derived from an EMBL/GenBank/DDBJ whole genome shotgun (WGS) entry which is preliminary data.</text>
</comment>
<sequence length="200" mass="21842">MLATAATSASDLSSLSASASLPVSVSSETLQSQSRYPNSNAKIAAPLKYKVVIVAVASAAVATNAAVRVSLVYHEALSYRELRAIESNSHSLVSASNSDPNSVSNVVCEFSNFSFYISSRKCLPPSIANSYLMASAFHSRQHILFQNDRLEEHFENDEESKEIPFEQKLLNGNIEVEEIQSNDFVENQSDNFNVALDKES</sequence>